<accession>A0A811V7A0</accession>
<evidence type="ECO:0000313" key="1">
    <source>
        <dbReference type="EMBL" id="CAD7009549.1"/>
    </source>
</evidence>
<organism evidence="1 2">
    <name type="scientific">Ceratitis capitata</name>
    <name type="common">Mediterranean fruit fly</name>
    <name type="synonym">Tephritis capitata</name>
    <dbReference type="NCBI Taxonomy" id="7213"/>
    <lineage>
        <taxon>Eukaryota</taxon>
        <taxon>Metazoa</taxon>
        <taxon>Ecdysozoa</taxon>
        <taxon>Arthropoda</taxon>
        <taxon>Hexapoda</taxon>
        <taxon>Insecta</taxon>
        <taxon>Pterygota</taxon>
        <taxon>Neoptera</taxon>
        <taxon>Endopterygota</taxon>
        <taxon>Diptera</taxon>
        <taxon>Brachycera</taxon>
        <taxon>Muscomorpha</taxon>
        <taxon>Tephritoidea</taxon>
        <taxon>Tephritidae</taxon>
        <taxon>Ceratitis</taxon>
        <taxon>Ceratitis</taxon>
    </lineage>
</organism>
<feature type="non-terminal residue" evidence="1">
    <location>
        <position position="1"/>
    </location>
</feature>
<dbReference type="Proteomes" id="UP000606786">
    <property type="component" value="Unassembled WGS sequence"/>
</dbReference>
<feature type="non-terminal residue" evidence="1">
    <location>
        <position position="100"/>
    </location>
</feature>
<comment type="caution">
    <text evidence="1">The sequence shown here is derived from an EMBL/GenBank/DDBJ whole genome shotgun (WGS) entry which is preliminary data.</text>
</comment>
<reference evidence="1" key="1">
    <citation type="submission" date="2020-11" db="EMBL/GenBank/DDBJ databases">
        <authorList>
            <person name="Whitehead M."/>
        </authorList>
    </citation>
    <scope>NUCLEOTIDE SEQUENCE</scope>
    <source>
        <strain evidence="1">EGII</strain>
    </source>
</reference>
<keyword evidence="2" id="KW-1185">Reference proteome</keyword>
<proteinExistence type="predicted"/>
<gene>
    <name evidence="1" type="ORF">CCAP1982_LOCUS17752</name>
</gene>
<name>A0A811V7A0_CERCA</name>
<sequence length="100" mass="11875">WKYRKLIGYLSKRRDQTNRWQWKVTIANICQIDMKSRKMNKMKCIEVKCRAAAAAAEKERMASTCGNYKRVAMRKQLNCQRRHIGWRESALQTPALRLNS</sequence>
<protein>
    <submittedName>
        <fullName evidence="1">(Mediterranean fruit fly) hypothetical protein</fullName>
    </submittedName>
</protein>
<evidence type="ECO:0000313" key="2">
    <source>
        <dbReference type="Proteomes" id="UP000606786"/>
    </source>
</evidence>
<dbReference type="EMBL" id="CAJHJT010000045">
    <property type="protein sequence ID" value="CAD7009549.1"/>
    <property type="molecule type" value="Genomic_DNA"/>
</dbReference>
<dbReference type="AlphaFoldDB" id="A0A811V7A0"/>